<dbReference type="InterPro" id="IPR004090">
    <property type="entry name" value="Chemotax_Me-accpt_rcpt"/>
</dbReference>
<proteinExistence type="inferred from homology"/>
<evidence type="ECO:0000259" key="6">
    <source>
        <dbReference type="PROSITE" id="PS50111"/>
    </source>
</evidence>
<dbReference type="PANTHER" id="PTHR32089:SF112">
    <property type="entry name" value="LYSOZYME-LIKE PROTEIN-RELATED"/>
    <property type="match status" value="1"/>
</dbReference>
<dbReference type="Gene3D" id="3.30.450.20">
    <property type="entry name" value="PAS domain"/>
    <property type="match status" value="1"/>
</dbReference>
<gene>
    <name evidence="8" type="ORF">DY252_12055</name>
</gene>
<feature type="transmembrane region" description="Helical" evidence="5">
    <location>
        <begin position="340"/>
        <end position="366"/>
    </location>
</feature>
<reference evidence="8 9" key="1">
    <citation type="submission" date="2018-08" db="EMBL/GenBank/DDBJ databases">
        <title>Complete genome sequence of type strain Thalassospira indica MCCC 1A01103T, isolated from isolated from deep seawater of the Indian Ocean.</title>
        <authorList>
            <person name="Liu Y."/>
        </authorList>
    </citation>
    <scope>NUCLEOTIDE SEQUENCE [LARGE SCALE GENOMIC DNA]</scope>
    <source>
        <strain evidence="8 9">PB8BT</strain>
    </source>
</reference>
<keyword evidence="5" id="KW-1133">Transmembrane helix</keyword>
<dbReference type="RefSeq" id="WP_064789271.1">
    <property type="nucleotide sequence ID" value="NZ_CP031555.1"/>
</dbReference>
<dbReference type="SMART" id="SM00283">
    <property type="entry name" value="MA"/>
    <property type="match status" value="1"/>
</dbReference>
<sequence>MRDNGPVTNREIQMKDEDILVSKTDTGGRIQFSNQAFVDISGFSEEELSGSAHNIVRHSDMPKEAFANLWETIKAGLPWQGLVKNRTKNGDHYWVRANVTPTIENGEVNGFISIRTKPTEAEKNTAERVYYDIRSGAAKNVGLEYGDIIDTSPMAKFKNFLASIKGSLTLAFGTMFVLMLVIGGYALYGELQIERRLESVYENRVKPLNLLKQVSDDYAVFVVDASHKVRNGNFTWQEGIESVDLAEKRIKDNLDIYFGRRIDPEEADIVRQVQNLIPPADELISRLRGIFVAKDTAALDALVKDELYQTIDPLTEQIGNLSIAQNNIVGTLVEDARTNFFVTVAIVSALLLLAGILTVIYGAWLIRKFRKPLAVMEGHFEAISRNDSSYLIPLPEMPDFKSLTQQIRALHAKLAYNRLERDENEAKANTQRIGALRGLAETVEKELQKVVQSIIDQTQRLNEAAGDMAGSSERVSENSESVAAAAHEALANAETVSGASEELAASIREISRQIEEATSLTAEANQAGQSAEQTVTSLKDSVDRIGEVAELIGDIAAQTNLLALNATIEAARAGDAGKGFAVVAQEVKNLANQTAKSTEEITRQLGEIQNVTGSVVSAVQQMTASIRKVDEVASNVAVNVRQQDDATQEIARNVVQTAEASNEVTEKIGHVASEAQDNLTRAADMNKIAEEVDASIAELRTSLVRIVRTATPEVNRRKDPRFDAQFAVTVKVGGKSIRGQTIDISAGGTKVSLSEPVTKGAKGEVTIEGPNTTIPFEVENSLGTIANLDFAPSKVREERLKPWLENRFGKAKG</sequence>
<dbReference type="Pfam" id="PF12729">
    <property type="entry name" value="4HB_MCP_1"/>
    <property type="match status" value="1"/>
</dbReference>
<dbReference type="Pfam" id="PF08447">
    <property type="entry name" value="PAS_3"/>
    <property type="match status" value="1"/>
</dbReference>
<dbReference type="InterPro" id="IPR004089">
    <property type="entry name" value="MCPsignal_dom"/>
</dbReference>
<keyword evidence="5" id="KW-0472">Membrane</keyword>
<name>A0ABN5NHG7_9PROT</name>
<feature type="transmembrane region" description="Helical" evidence="5">
    <location>
        <begin position="168"/>
        <end position="188"/>
    </location>
</feature>
<dbReference type="SUPFAM" id="SSF141371">
    <property type="entry name" value="PilZ domain-like"/>
    <property type="match status" value="1"/>
</dbReference>
<dbReference type="Pfam" id="PF07238">
    <property type="entry name" value="PilZ"/>
    <property type="match status" value="1"/>
</dbReference>
<dbReference type="InterPro" id="IPR013655">
    <property type="entry name" value="PAS_fold_3"/>
</dbReference>
<dbReference type="EMBL" id="CP031555">
    <property type="protein sequence ID" value="AXO14863.1"/>
    <property type="molecule type" value="Genomic_DNA"/>
</dbReference>
<dbReference type="NCBIfam" id="TIGR00229">
    <property type="entry name" value="sensory_box"/>
    <property type="match status" value="1"/>
</dbReference>
<dbReference type="SUPFAM" id="SSF55785">
    <property type="entry name" value="PYP-like sensor domain (PAS domain)"/>
    <property type="match status" value="1"/>
</dbReference>
<evidence type="ECO:0000256" key="4">
    <source>
        <dbReference type="SAM" id="Coils"/>
    </source>
</evidence>
<keyword evidence="5" id="KW-0812">Transmembrane</keyword>
<dbReference type="PROSITE" id="PS50112">
    <property type="entry name" value="PAS"/>
    <property type="match status" value="1"/>
</dbReference>
<dbReference type="PANTHER" id="PTHR32089">
    <property type="entry name" value="METHYL-ACCEPTING CHEMOTAXIS PROTEIN MCPB"/>
    <property type="match status" value="1"/>
</dbReference>
<evidence type="ECO:0000256" key="5">
    <source>
        <dbReference type="SAM" id="Phobius"/>
    </source>
</evidence>
<dbReference type="InterPro" id="IPR035965">
    <property type="entry name" value="PAS-like_dom_sf"/>
</dbReference>
<dbReference type="InterPro" id="IPR001610">
    <property type="entry name" value="PAC"/>
</dbReference>
<dbReference type="PRINTS" id="PR00260">
    <property type="entry name" value="CHEMTRNSDUCR"/>
</dbReference>
<evidence type="ECO:0000256" key="3">
    <source>
        <dbReference type="PROSITE-ProRule" id="PRU00284"/>
    </source>
</evidence>
<dbReference type="Pfam" id="PF00015">
    <property type="entry name" value="MCPsignal"/>
    <property type="match status" value="1"/>
</dbReference>
<evidence type="ECO:0000259" key="7">
    <source>
        <dbReference type="PROSITE" id="PS50112"/>
    </source>
</evidence>
<dbReference type="Gene3D" id="2.40.10.220">
    <property type="entry name" value="predicted glycosyltransferase like domains"/>
    <property type="match status" value="1"/>
</dbReference>
<keyword evidence="1 3" id="KW-0807">Transducer</keyword>
<dbReference type="Gene3D" id="1.10.287.950">
    <property type="entry name" value="Methyl-accepting chemotaxis protein"/>
    <property type="match status" value="1"/>
</dbReference>
<dbReference type="InterPro" id="IPR000014">
    <property type="entry name" value="PAS"/>
</dbReference>
<keyword evidence="9" id="KW-1185">Reference proteome</keyword>
<feature type="domain" description="Methyl-accepting transducer" evidence="6">
    <location>
        <begin position="457"/>
        <end position="683"/>
    </location>
</feature>
<accession>A0ABN5NHG7</accession>
<organism evidence="8 9">
    <name type="scientific">Thalassospira indica</name>
    <dbReference type="NCBI Taxonomy" id="1891279"/>
    <lineage>
        <taxon>Bacteria</taxon>
        <taxon>Pseudomonadati</taxon>
        <taxon>Pseudomonadota</taxon>
        <taxon>Alphaproteobacteria</taxon>
        <taxon>Rhodospirillales</taxon>
        <taxon>Thalassospiraceae</taxon>
        <taxon>Thalassospira</taxon>
    </lineage>
</organism>
<dbReference type="Proteomes" id="UP000256971">
    <property type="component" value="Chromosome"/>
</dbReference>
<dbReference type="PROSITE" id="PS50111">
    <property type="entry name" value="CHEMOTAXIS_TRANSDUC_2"/>
    <property type="match status" value="1"/>
</dbReference>
<dbReference type="InterPro" id="IPR024478">
    <property type="entry name" value="HlyB_4HB_MCP"/>
</dbReference>
<evidence type="ECO:0000313" key="9">
    <source>
        <dbReference type="Proteomes" id="UP000256971"/>
    </source>
</evidence>
<evidence type="ECO:0000256" key="2">
    <source>
        <dbReference type="ARBA" id="ARBA00029447"/>
    </source>
</evidence>
<keyword evidence="4" id="KW-0175">Coiled coil</keyword>
<evidence type="ECO:0000313" key="8">
    <source>
        <dbReference type="EMBL" id="AXO14863.1"/>
    </source>
</evidence>
<dbReference type="SUPFAM" id="SSF58104">
    <property type="entry name" value="Methyl-accepting chemotaxis protein (MCP) signaling domain"/>
    <property type="match status" value="1"/>
</dbReference>
<comment type="similarity">
    <text evidence="2">Belongs to the methyl-accepting chemotaxis (MCP) protein family.</text>
</comment>
<evidence type="ECO:0000256" key="1">
    <source>
        <dbReference type="ARBA" id="ARBA00023224"/>
    </source>
</evidence>
<feature type="coiled-coil region" evidence="4">
    <location>
        <begin position="500"/>
        <end position="527"/>
    </location>
</feature>
<feature type="domain" description="PAS" evidence="7">
    <location>
        <begin position="25"/>
        <end position="50"/>
    </location>
</feature>
<dbReference type="InterPro" id="IPR009875">
    <property type="entry name" value="PilZ_domain"/>
</dbReference>
<dbReference type="CDD" id="cd00130">
    <property type="entry name" value="PAS"/>
    <property type="match status" value="1"/>
</dbReference>
<protein>
    <submittedName>
        <fullName evidence="8">PAS domain S-box protein</fullName>
    </submittedName>
</protein>
<dbReference type="SMART" id="SM00086">
    <property type="entry name" value="PAC"/>
    <property type="match status" value="1"/>
</dbReference>